<comment type="catalytic activity">
    <reaction evidence="1">
        <text>ATP + protein L-histidine = ADP + protein N-phospho-L-histidine.</text>
        <dbReference type="EC" id="2.7.13.3"/>
    </reaction>
</comment>
<evidence type="ECO:0000256" key="7">
    <source>
        <dbReference type="ARBA" id="ARBA00022840"/>
    </source>
</evidence>
<dbReference type="Proteomes" id="UP000319828">
    <property type="component" value="Unassembled WGS sequence"/>
</dbReference>
<keyword evidence="7" id="KW-0067">ATP-binding</keyword>
<dbReference type="EC" id="2.7.13.3" evidence="2"/>
<dbReference type="SUPFAM" id="SSF55874">
    <property type="entry name" value="ATPase domain of HSP90 chaperone/DNA topoisomerase II/histidine kinase"/>
    <property type="match status" value="1"/>
</dbReference>
<evidence type="ECO:0000259" key="9">
    <source>
        <dbReference type="PROSITE" id="PS50109"/>
    </source>
</evidence>
<dbReference type="InterPro" id="IPR005467">
    <property type="entry name" value="His_kinase_dom"/>
</dbReference>
<evidence type="ECO:0000256" key="6">
    <source>
        <dbReference type="ARBA" id="ARBA00022777"/>
    </source>
</evidence>
<feature type="domain" description="Histidine kinase" evidence="9">
    <location>
        <begin position="390"/>
        <end position="604"/>
    </location>
</feature>
<name>A0A557PBE7_9VIBR</name>
<reference evidence="10 11" key="1">
    <citation type="submission" date="2019-07" db="EMBL/GenBank/DDBJ databases">
        <title>The draft genome sequence of Vibrio algivorus M1486.</title>
        <authorList>
            <person name="Meng X."/>
        </authorList>
    </citation>
    <scope>NUCLEOTIDE SEQUENCE [LARGE SCALE GENOMIC DNA]</scope>
    <source>
        <strain evidence="10 11">M1486</strain>
    </source>
</reference>
<keyword evidence="4" id="KW-0808">Transferase</keyword>
<dbReference type="RefSeq" id="WP_144387732.1">
    <property type="nucleotide sequence ID" value="NZ_CANNCB010000013.1"/>
</dbReference>
<comment type="caution">
    <text evidence="10">The sequence shown here is derived from an EMBL/GenBank/DDBJ whole genome shotgun (WGS) entry which is preliminary data.</text>
</comment>
<dbReference type="PROSITE" id="PS50109">
    <property type="entry name" value="HIS_KIN"/>
    <property type="match status" value="1"/>
</dbReference>
<dbReference type="OrthoDB" id="1931120at2"/>
<keyword evidence="5" id="KW-0547">Nucleotide-binding</keyword>
<dbReference type="EMBL" id="VMKJ01000007">
    <property type="protein sequence ID" value="TVO37979.1"/>
    <property type="molecule type" value="Genomic_DNA"/>
</dbReference>
<keyword evidence="3" id="KW-0597">Phosphoprotein</keyword>
<dbReference type="GO" id="GO:0000155">
    <property type="term" value="F:phosphorelay sensor kinase activity"/>
    <property type="evidence" value="ECO:0007669"/>
    <property type="project" value="InterPro"/>
</dbReference>
<accession>A0A557PBE7</accession>
<keyword evidence="8" id="KW-0902">Two-component regulatory system</keyword>
<dbReference type="SMART" id="SM00387">
    <property type="entry name" value="HATPase_c"/>
    <property type="match status" value="1"/>
</dbReference>
<dbReference type="SMART" id="SM00388">
    <property type="entry name" value="HisKA"/>
    <property type="match status" value="1"/>
</dbReference>
<organism evidence="10 11">
    <name type="scientific">Vibrio algivorus</name>
    <dbReference type="NCBI Taxonomy" id="1667024"/>
    <lineage>
        <taxon>Bacteria</taxon>
        <taxon>Pseudomonadati</taxon>
        <taxon>Pseudomonadota</taxon>
        <taxon>Gammaproteobacteria</taxon>
        <taxon>Vibrionales</taxon>
        <taxon>Vibrionaceae</taxon>
        <taxon>Vibrio</taxon>
    </lineage>
</organism>
<evidence type="ECO:0000256" key="8">
    <source>
        <dbReference type="ARBA" id="ARBA00023012"/>
    </source>
</evidence>
<dbReference type="SUPFAM" id="SSF53850">
    <property type="entry name" value="Periplasmic binding protein-like II"/>
    <property type="match status" value="1"/>
</dbReference>
<dbReference type="GO" id="GO:0005524">
    <property type="term" value="F:ATP binding"/>
    <property type="evidence" value="ECO:0007669"/>
    <property type="project" value="UniProtKB-KW"/>
</dbReference>
<dbReference type="InterPro" id="IPR003661">
    <property type="entry name" value="HisK_dim/P_dom"/>
</dbReference>
<dbReference type="PANTHER" id="PTHR43065">
    <property type="entry name" value="SENSOR HISTIDINE KINASE"/>
    <property type="match status" value="1"/>
</dbReference>
<evidence type="ECO:0000256" key="2">
    <source>
        <dbReference type="ARBA" id="ARBA00012438"/>
    </source>
</evidence>
<dbReference type="Pfam" id="PF12974">
    <property type="entry name" value="Phosphonate-bd"/>
    <property type="match status" value="1"/>
</dbReference>
<dbReference type="PANTHER" id="PTHR43065:SF10">
    <property type="entry name" value="PEROXIDE STRESS-ACTIVATED HISTIDINE KINASE MAK3"/>
    <property type="match status" value="1"/>
</dbReference>
<protein>
    <recommendedName>
        <fullName evidence="2">histidine kinase</fullName>
        <ecNumber evidence="2">2.7.13.3</ecNumber>
    </recommendedName>
</protein>
<evidence type="ECO:0000256" key="1">
    <source>
        <dbReference type="ARBA" id="ARBA00000085"/>
    </source>
</evidence>
<dbReference type="SUPFAM" id="SSF47384">
    <property type="entry name" value="Homodimeric domain of signal transducing histidine kinase"/>
    <property type="match status" value="1"/>
</dbReference>
<dbReference type="Gene3D" id="1.10.287.130">
    <property type="match status" value="1"/>
</dbReference>
<dbReference type="Pfam" id="PF00512">
    <property type="entry name" value="HisKA"/>
    <property type="match status" value="1"/>
</dbReference>
<dbReference type="PRINTS" id="PR00344">
    <property type="entry name" value="BCTRLSENSOR"/>
</dbReference>
<keyword evidence="6 10" id="KW-0418">Kinase</keyword>
<dbReference type="Gene3D" id="3.30.565.10">
    <property type="entry name" value="Histidine kinase-like ATPase, C-terminal domain"/>
    <property type="match status" value="1"/>
</dbReference>
<dbReference type="CDD" id="cd00082">
    <property type="entry name" value="HisKA"/>
    <property type="match status" value="1"/>
</dbReference>
<dbReference type="AlphaFoldDB" id="A0A557PBE7"/>
<dbReference type="InterPro" id="IPR003594">
    <property type="entry name" value="HATPase_dom"/>
</dbReference>
<dbReference type="InterPro" id="IPR004358">
    <property type="entry name" value="Sig_transdc_His_kin-like_C"/>
</dbReference>
<evidence type="ECO:0000256" key="4">
    <source>
        <dbReference type="ARBA" id="ARBA00022679"/>
    </source>
</evidence>
<gene>
    <name evidence="10" type="ORF">FOF44_05730</name>
</gene>
<evidence type="ECO:0000256" key="5">
    <source>
        <dbReference type="ARBA" id="ARBA00022741"/>
    </source>
</evidence>
<evidence type="ECO:0000313" key="11">
    <source>
        <dbReference type="Proteomes" id="UP000319828"/>
    </source>
</evidence>
<evidence type="ECO:0000256" key="3">
    <source>
        <dbReference type="ARBA" id="ARBA00022553"/>
    </source>
</evidence>
<sequence>MTQLTQTRWWSLHLLLITFGVSIFSVARAESSQPPFQPRSQTQSIQVAVLATRGNPQTIQRWQPTIDWLNQQLPQYQFYLRPRNLEQMEEVIKNNSAEFVLTNPGQSVKLGWQYPLSWIATLKSPWPNGTNQALGSALVVRKNSSFIDLEDLQNSHAVAVSPDAFGGFLTLSRYLKSQQQDPSRFFKKIDYLGFPIDAMLYHLRDHQSDVAITPACLLENMDKEGLIDKSQFRVINNSAPQDFPCAVSTPLYPNWSFAKTSKANEVVATATAQALLNLPKDSLAAVAAKSQGWSSPISSLSVVKMYRDLNIHPQQTPWWQQALIWLKQHQQWAWGAAILFIALNIYHFWLEFRFNRNQKLLNKAQLDLKQKSQMLEHAQRVAIVGGLGTNLAHEINQPLSAIRNYSQGAKLRIEKGADAASLAPIMDKIEQQIVRVDAIVQRLRTLITKRTLAKQNLNINALIDDTLALLDHDLADKNIQIKVLSNGHPREIYADAVGLQQVFVNIINNATDSCLNYPQEPSNLIQIVTHYTDHQLDIYLRDNGAGLAHPISELQSAFVSTKEKGLGLGLSICHDIIEHHHGHFTLSPIEPHGCEAHIQLPYLPLSANQQNS</sequence>
<evidence type="ECO:0000313" key="10">
    <source>
        <dbReference type="EMBL" id="TVO37979.1"/>
    </source>
</evidence>
<dbReference type="Gene3D" id="3.40.190.10">
    <property type="entry name" value="Periplasmic binding protein-like II"/>
    <property type="match status" value="1"/>
</dbReference>
<proteinExistence type="predicted"/>
<dbReference type="InterPro" id="IPR036890">
    <property type="entry name" value="HATPase_C_sf"/>
</dbReference>
<dbReference type="InterPro" id="IPR036097">
    <property type="entry name" value="HisK_dim/P_sf"/>
</dbReference>
<dbReference type="Pfam" id="PF02518">
    <property type="entry name" value="HATPase_c"/>
    <property type="match status" value="1"/>
</dbReference>